<sequence>ILKLFGSSVKEAAMTGFDLA</sequence>
<gene>
    <name evidence="1" type="ORF">BYL167_LOCUS44023</name>
</gene>
<protein>
    <submittedName>
        <fullName evidence="1">Uncharacterized protein</fullName>
    </submittedName>
</protein>
<comment type="caution">
    <text evidence="1">The sequence shown here is derived from an EMBL/GenBank/DDBJ whole genome shotgun (WGS) entry which is preliminary data.</text>
</comment>
<name>A0A8S3A5A8_9BILA</name>
<accession>A0A8S3A5A8</accession>
<dbReference type="Proteomes" id="UP000681967">
    <property type="component" value="Unassembled WGS sequence"/>
</dbReference>
<organism evidence="1 2">
    <name type="scientific">Rotaria magnacalcarata</name>
    <dbReference type="NCBI Taxonomy" id="392030"/>
    <lineage>
        <taxon>Eukaryota</taxon>
        <taxon>Metazoa</taxon>
        <taxon>Spiralia</taxon>
        <taxon>Gnathifera</taxon>
        <taxon>Rotifera</taxon>
        <taxon>Eurotatoria</taxon>
        <taxon>Bdelloidea</taxon>
        <taxon>Philodinida</taxon>
        <taxon>Philodinidae</taxon>
        <taxon>Rotaria</taxon>
    </lineage>
</organism>
<evidence type="ECO:0000313" key="1">
    <source>
        <dbReference type="EMBL" id="CAF4699207.1"/>
    </source>
</evidence>
<evidence type="ECO:0000313" key="2">
    <source>
        <dbReference type="Proteomes" id="UP000681967"/>
    </source>
</evidence>
<dbReference type="EMBL" id="CAJOBH010118603">
    <property type="protein sequence ID" value="CAF4699207.1"/>
    <property type="molecule type" value="Genomic_DNA"/>
</dbReference>
<reference evidence="1" key="1">
    <citation type="submission" date="2021-02" db="EMBL/GenBank/DDBJ databases">
        <authorList>
            <person name="Nowell W R."/>
        </authorList>
    </citation>
    <scope>NUCLEOTIDE SEQUENCE</scope>
</reference>
<proteinExistence type="predicted"/>
<dbReference type="AlphaFoldDB" id="A0A8S3A5A8"/>
<feature type="non-terminal residue" evidence="1">
    <location>
        <position position="1"/>
    </location>
</feature>